<dbReference type="AlphaFoldDB" id="A0A382P2T7"/>
<keyword evidence="1" id="KW-0175">Coiled coil</keyword>
<dbReference type="Gene3D" id="3.40.50.10610">
    <property type="entry name" value="ABC-type transport auxiliary lipoprotein component"/>
    <property type="match status" value="1"/>
</dbReference>
<name>A0A382P2T7_9ZZZZ</name>
<protein>
    <submittedName>
        <fullName evidence="2">Uncharacterized protein</fullName>
    </submittedName>
</protein>
<gene>
    <name evidence="2" type="ORF">METZ01_LOCUS319005</name>
</gene>
<reference evidence="2" key="1">
    <citation type="submission" date="2018-05" db="EMBL/GenBank/DDBJ databases">
        <authorList>
            <person name="Lanie J.A."/>
            <person name="Ng W.-L."/>
            <person name="Kazmierczak K.M."/>
            <person name="Andrzejewski T.M."/>
            <person name="Davidsen T.M."/>
            <person name="Wayne K.J."/>
            <person name="Tettelin H."/>
            <person name="Glass J.I."/>
            <person name="Rusch D."/>
            <person name="Podicherti R."/>
            <person name="Tsui H.-C.T."/>
            <person name="Winkler M.E."/>
        </authorList>
    </citation>
    <scope>NUCLEOTIDE SEQUENCE</scope>
</reference>
<accession>A0A382P2T7</accession>
<proteinExistence type="predicted"/>
<evidence type="ECO:0000313" key="2">
    <source>
        <dbReference type="EMBL" id="SVC66151.1"/>
    </source>
</evidence>
<evidence type="ECO:0000256" key="1">
    <source>
        <dbReference type="SAM" id="Coils"/>
    </source>
</evidence>
<feature type="coiled-coil region" evidence="1">
    <location>
        <begin position="145"/>
        <end position="172"/>
    </location>
</feature>
<dbReference type="EMBL" id="UINC01103626">
    <property type="protein sequence ID" value="SVC66151.1"/>
    <property type="molecule type" value="Genomic_DNA"/>
</dbReference>
<sequence length="352" mass="38789">MSKRIIPLLLLIELVSGQPIEITVFDFTSIGLKNNDNLVKALRNSIEKELMEAKKFKIKQKHSIMPILKREGFQLDECDTECFIKMGSLVSVGFVISGKIKKFGNHYNLRLNVYDVDSRQLADKFDVKSNEGLDDLIAQAPTKIMSSLDKEVARISAEKKAAEEAARIAAEKKAAADEAKATIDLAIANAKERIAILSNVAGAPLEMIIGSLKTQMDEYNKTFGQGAPLPMDDIVKELSTLYLERERQIAAEEAARIAAEKRNAEEAVRISSEEKAAEEDARIAAVKKTAADESKASIDLAITNAKERIATLPDIADAPLETILGTIRAQMDEYNEIFDQVAPLVIDDIVKE</sequence>
<feature type="non-terminal residue" evidence="2">
    <location>
        <position position="352"/>
    </location>
</feature>
<organism evidence="2">
    <name type="scientific">marine metagenome</name>
    <dbReference type="NCBI Taxonomy" id="408172"/>
    <lineage>
        <taxon>unclassified sequences</taxon>
        <taxon>metagenomes</taxon>
        <taxon>ecological metagenomes</taxon>
    </lineage>
</organism>